<dbReference type="SMART" id="SM01019">
    <property type="entry name" value="B3"/>
    <property type="match status" value="3"/>
</dbReference>
<evidence type="ECO:0000256" key="6">
    <source>
        <dbReference type="SAM" id="MobiDB-lite"/>
    </source>
</evidence>
<evidence type="ECO:0000256" key="2">
    <source>
        <dbReference type="ARBA" id="ARBA00023015"/>
    </source>
</evidence>
<feature type="compositionally biased region" description="Basic and acidic residues" evidence="6">
    <location>
        <begin position="189"/>
        <end position="204"/>
    </location>
</feature>
<dbReference type="PROSITE" id="PS50863">
    <property type="entry name" value="B3"/>
    <property type="match status" value="3"/>
</dbReference>
<name>A0A0E0KGD7_ORYPU</name>
<feature type="domain" description="TF-B3" evidence="7">
    <location>
        <begin position="249"/>
        <end position="349"/>
    </location>
</feature>
<dbReference type="Gramene" id="OPUNC03G24010.1">
    <property type="protein sequence ID" value="OPUNC03G24010.1"/>
    <property type="gene ID" value="OPUNC03G24010"/>
</dbReference>
<dbReference type="GO" id="GO:0003677">
    <property type="term" value="F:DNA binding"/>
    <property type="evidence" value="ECO:0007669"/>
    <property type="project" value="UniProtKB-KW"/>
</dbReference>
<feature type="domain" description="TF-B3" evidence="7">
    <location>
        <begin position="26"/>
        <end position="119"/>
    </location>
</feature>
<evidence type="ECO:0000313" key="8">
    <source>
        <dbReference type="EnsemblPlants" id="OPUNC03G24010.1"/>
    </source>
</evidence>
<protein>
    <recommendedName>
        <fullName evidence="7">TF-B3 domain-containing protein</fullName>
    </recommendedName>
</protein>
<keyword evidence="3" id="KW-0238">DNA-binding</keyword>
<evidence type="ECO:0000256" key="4">
    <source>
        <dbReference type="ARBA" id="ARBA00023163"/>
    </source>
</evidence>
<dbReference type="HOGENOM" id="CLU_015069_8_2_1"/>
<dbReference type="SUPFAM" id="SSF101936">
    <property type="entry name" value="DNA-binding pseudobarrel domain"/>
    <property type="match status" value="3"/>
</dbReference>
<dbReference type="OMA" id="CIFERMM"/>
<sequence>MAGQGSQMKKSCDCCKRYVDHSNGKMKCFHRQMSANFEHSMIIPNKFLEQFGGKISRTVELESPKGNVYVVKVSKHMNKTVLRCGWEAFVDAHQIEENDSLLFRHIENSRFAVLILDSDGCEKVFSCSGKRRASGVQERNADPIDVSSSTHDDTVQSSGGERFARSESGSDSQHSKTAKLGATCSSGRSGEDAKGSSTSEHESDYDLDDPQIAPMPGYVLSRGTSLSEAQEEKLDMLVQDIRPEIPLYVTIMKHSNVNSHHASLVIAKHYASAHFPRTSQTITLKWQGKNRKWHPKFYIRKDQVGYILHGCWIDFVRHNHVNEGDICIFHLKKFTGRKFRATVHLLRETNPHSFGALHIPKRFESRNGRMRLKMTGDIRVSSTECRRGTMEPSTTNVKKEADNDQCNNNQGKRQEPLNFDGPVGSSKPYLTADRVSLTEEQVRKVEEIAHSIQSEGPIYVSKMNKSNVGTDGLYIITLGRQFATRYLPEGEQTLTLLTTGTGKAWQVKMRPRSSDARMFTLGWRDFVRDNRLQTEDICLFQLMTNNERGLAMTIHIIRHNERS</sequence>
<dbReference type="GO" id="GO:0005634">
    <property type="term" value="C:nucleus"/>
    <property type="evidence" value="ECO:0007669"/>
    <property type="project" value="UniProtKB-SubCell"/>
</dbReference>
<dbReference type="InterPro" id="IPR015300">
    <property type="entry name" value="DNA-bd_pseudobarrel_sf"/>
</dbReference>
<organism evidence="8">
    <name type="scientific">Oryza punctata</name>
    <name type="common">Red rice</name>
    <dbReference type="NCBI Taxonomy" id="4537"/>
    <lineage>
        <taxon>Eukaryota</taxon>
        <taxon>Viridiplantae</taxon>
        <taxon>Streptophyta</taxon>
        <taxon>Embryophyta</taxon>
        <taxon>Tracheophyta</taxon>
        <taxon>Spermatophyta</taxon>
        <taxon>Magnoliopsida</taxon>
        <taxon>Liliopsida</taxon>
        <taxon>Poales</taxon>
        <taxon>Poaceae</taxon>
        <taxon>BOP clade</taxon>
        <taxon>Oryzoideae</taxon>
        <taxon>Oryzeae</taxon>
        <taxon>Oryzinae</taxon>
        <taxon>Oryza</taxon>
    </lineage>
</organism>
<dbReference type="Gene3D" id="2.40.330.10">
    <property type="entry name" value="DNA-binding pseudobarrel domain"/>
    <property type="match status" value="3"/>
</dbReference>
<dbReference type="CDD" id="cd10017">
    <property type="entry name" value="B3_DNA"/>
    <property type="match status" value="3"/>
</dbReference>
<evidence type="ECO:0000256" key="5">
    <source>
        <dbReference type="ARBA" id="ARBA00023242"/>
    </source>
</evidence>
<dbReference type="InterPro" id="IPR044837">
    <property type="entry name" value="REM16-like"/>
</dbReference>
<proteinExistence type="predicted"/>
<evidence type="ECO:0000256" key="3">
    <source>
        <dbReference type="ARBA" id="ARBA00023125"/>
    </source>
</evidence>
<dbReference type="Pfam" id="PF02362">
    <property type="entry name" value="B3"/>
    <property type="match status" value="3"/>
</dbReference>
<reference evidence="8" key="1">
    <citation type="submission" date="2015-04" db="UniProtKB">
        <authorList>
            <consortium name="EnsemblPlants"/>
        </authorList>
    </citation>
    <scope>IDENTIFICATION</scope>
</reference>
<dbReference type="STRING" id="4537.A0A0E0KGD7"/>
<dbReference type="PANTHER" id="PTHR31391">
    <property type="entry name" value="B3 DOMAIN-CONTAINING PROTEIN OS11G0197600-RELATED"/>
    <property type="match status" value="1"/>
</dbReference>
<keyword evidence="5" id="KW-0539">Nucleus</keyword>
<keyword evidence="2" id="KW-0805">Transcription regulation</keyword>
<keyword evidence="4" id="KW-0804">Transcription</keyword>
<keyword evidence="9" id="KW-1185">Reference proteome</keyword>
<evidence type="ECO:0000259" key="7">
    <source>
        <dbReference type="PROSITE" id="PS50863"/>
    </source>
</evidence>
<dbReference type="EnsemblPlants" id="OPUNC03G24010.1">
    <property type="protein sequence ID" value="OPUNC03G24010.1"/>
    <property type="gene ID" value="OPUNC03G24010"/>
</dbReference>
<evidence type="ECO:0000313" key="9">
    <source>
        <dbReference type="Proteomes" id="UP000026962"/>
    </source>
</evidence>
<dbReference type="eggNOG" id="ENOG502QSIS">
    <property type="taxonomic scope" value="Eukaryota"/>
</dbReference>
<dbReference type="PANTHER" id="PTHR31391:SF48">
    <property type="entry name" value="B3 DOMAIN-CONTAINING PROTEIN OS03G0620500"/>
    <property type="match status" value="1"/>
</dbReference>
<feature type="region of interest" description="Disordered" evidence="6">
    <location>
        <begin position="136"/>
        <end position="224"/>
    </location>
</feature>
<dbReference type="Proteomes" id="UP000026962">
    <property type="component" value="Chromosome 3"/>
</dbReference>
<feature type="domain" description="TF-B3" evidence="7">
    <location>
        <begin position="476"/>
        <end position="560"/>
    </location>
</feature>
<feature type="region of interest" description="Disordered" evidence="6">
    <location>
        <begin position="385"/>
        <end position="426"/>
    </location>
</feature>
<evidence type="ECO:0000256" key="1">
    <source>
        <dbReference type="ARBA" id="ARBA00004123"/>
    </source>
</evidence>
<accession>A0A0E0KGD7</accession>
<dbReference type="AlphaFoldDB" id="A0A0E0KGD7"/>
<reference evidence="8" key="2">
    <citation type="submission" date="2018-05" db="EMBL/GenBank/DDBJ databases">
        <title>OpunRS2 (Oryza punctata Reference Sequence Version 2).</title>
        <authorList>
            <person name="Zhang J."/>
            <person name="Kudrna D."/>
            <person name="Lee S."/>
            <person name="Talag J."/>
            <person name="Welchert J."/>
            <person name="Wing R.A."/>
        </authorList>
    </citation>
    <scope>NUCLEOTIDE SEQUENCE [LARGE SCALE GENOMIC DNA]</scope>
</reference>
<dbReference type="InterPro" id="IPR003340">
    <property type="entry name" value="B3_DNA-bd"/>
</dbReference>
<comment type="subcellular location">
    <subcellularLocation>
        <location evidence="1">Nucleus</location>
    </subcellularLocation>
</comment>